<evidence type="ECO:0000313" key="3">
    <source>
        <dbReference type="Proteomes" id="UP001500523"/>
    </source>
</evidence>
<dbReference type="EMBL" id="BAABBF010000001">
    <property type="protein sequence ID" value="GAA3693160.1"/>
    <property type="molecule type" value="Genomic_DNA"/>
</dbReference>
<comment type="caution">
    <text evidence="2">The sequence shown here is derived from an EMBL/GenBank/DDBJ whole genome shotgun (WGS) entry which is preliminary data.</text>
</comment>
<organism evidence="2 3">
    <name type="scientific">Sphingomonas cynarae</name>
    <dbReference type="NCBI Taxonomy" id="930197"/>
    <lineage>
        <taxon>Bacteria</taxon>
        <taxon>Pseudomonadati</taxon>
        <taxon>Pseudomonadota</taxon>
        <taxon>Alphaproteobacteria</taxon>
        <taxon>Sphingomonadales</taxon>
        <taxon>Sphingomonadaceae</taxon>
        <taxon>Sphingomonas</taxon>
    </lineage>
</organism>
<reference evidence="3" key="1">
    <citation type="journal article" date="2019" name="Int. J. Syst. Evol. Microbiol.">
        <title>The Global Catalogue of Microorganisms (GCM) 10K type strain sequencing project: providing services to taxonomists for standard genome sequencing and annotation.</title>
        <authorList>
            <consortium name="The Broad Institute Genomics Platform"/>
            <consortium name="The Broad Institute Genome Sequencing Center for Infectious Disease"/>
            <person name="Wu L."/>
            <person name="Ma J."/>
        </authorList>
    </citation>
    <scope>NUCLEOTIDE SEQUENCE [LARGE SCALE GENOMIC DNA]</scope>
    <source>
        <strain evidence="3">JCM 17498</strain>
    </source>
</reference>
<keyword evidence="3" id="KW-1185">Reference proteome</keyword>
<dbReference type="Proteomes" id="UP001500523">
    <property type="component" value="Unassembled WGS sequence"/>
</dbReference>
<accession>A0ABP7CMH2</accession>
<evidence type="ECO:0000313" key="2">
    <source>
        <dbReference type="EMBL" id="GAA3693160.1"/>
    </source>
</evidence>
<sequence>MRLDDLYKMTAFIYQDANAIRSKEATYLHFVEVCGMLTQLDRKKKRIKVDVTSAICKALGWYFPLLAKMGIASVEELVFLKYPYACPYCREKPHNDARCKLVRGAEATVSHADVLRLVDENRALMPVDLNGWRRMFADIYPRSINAPTGFSSVALFEELGELAEAIRVYDRYPHYFYGEAADVFSYIMGIANEYALTLDEDADLDLQAEYVARYPGLCINCGSRSCMCPAVPKATVGRMAKELNVDMTGRRIVSFDAFARDGEAAAKAVFEGSGFDPRVARRLPFDRGDLNAALTQLAFRLANALEQTDSSLAGQLRHEALAIDRAERGTASRDGDASSLMMLLRRAWGEARTDVQRGIRAEDDRTDELTHLFEKRVLVVTANPDGETGKALRIDKEIRAIKGAFNRTPGNVHVEPLTAATIDDLRRALLNQQFDIIHFAGHADHDGISLLDEAGSEVTLSYGALAELTRRQKNVQCVVLNACHSMSAIEEAFAPLVVGMMDEIDDEAAVAFAIGFYDAIAAQRSPDDAFEEGVLAVRTKSFPVDLIVKLRAGKPRA</sequence>
<protein>
    <recommendedName>
        <fullName evidence="1">CHAT domain-containing protein</fullName>
    </recommendedName>
</protein>
<proteinExistence type="predicted"/>
<feature type="domain" description="CHAT" evidence="1">
    <location>
        <begin position="374"/>
        <end position="539"/>
    </location>
</feature>
<gene>
    <name evidence="2" type="ORF">GCM10022268_00140</name>
</gene>
<evidence type="ECO:0000259" key="1">
    <source>
        <dbReference type="Pfam" id="PF12770"/>
    </source>
</evidence>
<name>A0ABP7CMH2_9SPHN</name>
<dbReference type="InterPro" id="IPR024983">
    <property type="entry name" value="CHAT_dom"/>
</dbReference>
<dbReference type="Pfam" id="PF12770">
    <property type="entry name" value="CHAT"/>
    <property type="match status" value="1"/>
</dbReference>
<dbReference type="SUPFAM" id="SSF101386">
    <property type="entry name" value="all-alpha NTP pyrophosphatases"/>
    <property type="match status" value="1"/>
</dbReference>
<dbReference type="Gene3D" id="1.10.287.1080">
    <property type="entry name" value="MazG-like"/>
    <property type="match status" value="1"/>
</dbReference>